<keyword evidence="5" id="KW-0067">ATP-binding</keyword>
<dbReference type="Gene3D" id="3.40.50.620">
    <property type="entry name" value="HUPs"/>
    <property type="match status" value="1"/>
</dbReference>
<dbReference type="GO" id="GO:0005524">
    <property type="term" value="F:ATP binding"/>
    <property type="evidence" value="ECO:0007669"/>
    <property type="project" value="UniProtKB-KW"/>
</dbReference>
<organism evidence="10">
    <name type="scientific">Timema cristinae</name>
    <name type="common">Walking stick</name>
    <dbReference type="NCBI Taxonomy" id="61476"/>
    <lineage>
        <taxon>Eukaryota</taxon>
        <taxon>Metazoa</taxon>
        <taxon>Ecdysozoa</taxon>
        <taxon>Arthropoda</taxon>
        <taxon>Hexapoda</taxon>
        <taxon>Insecta</taxon>
        <taxon>Pterygota</taxon>
        <taxon>Neoptera</taxon>
        <taxon>Polyneoptera</taxon>
        <taxon>Phasmatodea</taxon>
        <taxon>Timematodea</taxon>
        <taxon>Timematoidea</taxon>
        <taxon>Timematidae</taxon>
        <taxon>Timema</taxon>
    </lineage>
</organism>
<accession>A0A7R9CWA3</accession>
<dbReference type="EC" id="6.1.1.9" evidence="2"/>
<evidence type="ECO:0000256" key="6">
    <source>
        <dbReference type="ARBA" id="ARBA00022917"/>
    </source>
</evidence>
<evidence type="ECO:0000256" key="5">
    <source>
        <dbReference type="ARBA" id="ARBA00022840"/>
    </source>
</evidence>
<comment type="similarity">
    <text evidence="1">Belongs to the class-I aminoacyl-tRNA synthetase family.</text>
</comment>
<dbReference type="Pfam" id="PF00133">
    <property type="entry name" value="tRNA-synt_1"/>
    <property type="match status" value="1"/>
</dbReference>
<dbReference type="InterPro" id="IPR002300">
    <property type="entry name" value="aa-tRNA-synth_Ia"/>
</dbReference>
<keyword evidence="7" id="KW-0030">Aminoacyl-tRNA synthetase</keyword>
<dbReference type="AlphaFoldDB" id="A0A7R9CWA3"/>
<evidence type="ECO:0000256" key="7">
    <source>
        <dbReference type="ARBA" id="ARBA00023146"/>
    </source>
</evidence>
<dbReference type="GO" id="GO:0004832">
    <property type="term" value="F:valine-tRNA ligase activity"/>
    <property type="evidence" value="ECO:0007669"/>
    <property type="project" value="UniProtKB-EC"/>
</dbReference>
<evidence type="ECO:0000313" key="10">
    <source>
        <dbReference type="EMBL" id="CAD7403622.1"/>
    </source>
</evidence>
<evidence type="ECO:0000256" key="1">
    <source>
        <dbReference type="ARBA" id="ARBA00005594"/>
    </source>
</evidence>
<evidence type="ECO:0000259" key="9">
    <source>
        <dbReference type="Pfam" id="PF00133"/>
    </source>
</evidence>
<keyword evidence="4" id="KW-0547">Nucleotide-binding</keyword>
<dbReference type="InterPro" id="IPR002303">
    <property type="entry name" value="Valyl-tRNA_ligase"/>
</dbReference>
<sequence length="280" mass="32107">MFSLVLPDGTSPWNMRKYLFMISLRTYLLPQHRVHFHYVVGETIVVQEGPYLATEGARGVLEQDELKPGVVRGADDLPGHNTILIRSNNYPVPMQPSPAYFRSHQECLFYNQTSKKDTKFMEYIIFSFRQLESKLMATLSSTGSQNLCSVAHSGRVSLVGHQQKTHSKAVLLSSDDIANEERWKSHTSGALLPAYIPREVEHDWYDWWEGQGYFSPQFKSEKRFSLVLPPPNVTGTLHLGHALTCTIQDVLARWYVYYQQYKIWPLGDSHLLDVEVKTTV</sequence>
<dbReference type="EMBL" id="OC318902">
    <property type="protein sequence ID" value="CAD7403622.1"/>
    <property type="molecule type" value="Genomic_DNA"/>
</dbReference>
<dbReference type="InterPro" id="IPR001412">
    <property type="entry name" value="aa-tRNA-synth_I_CS"/>
</dbReference>
<dbReference type="InterPro" id="IPR014729">
    <property type="entry name" value="Rossmann-like_a/b/a_fold"/>
</dbReference>
<reference evidence="10" key="1">
    <citation type="submission" date="2020-11" db="EMBL/GenBank/DDBJ databases">
        <authorList>
            <person name="Tran Van P."/>
        </authorList>
    </citation>
    <scope>NUCLEOTIDE SEQUENCE</scope>
</reference>
<gene>
    <name evidence="10" type="ORF">TCEB3V08_LOCUS7083</name>
</gene>
<feature type="domain" description="Aminoacyl-tRNA synthetase class Ia" evidence="9">
    <location>
        <begin position="204"/>
        <end position="271"/>
    </location>
</feature>
<dbReference type="PANTHER" id="PTHR11946:SF109">
    <property type="entry name" value="VALINE--TRNA LIGASE"/>
    <property type="match status" value="1"/>
</dbReference>
<keyword evidence="6" id="KW-0648">Protein biosynthesis</keyword>
<dbReference type="PROSITE" id="PS00178">
    <property type="entry name" value="AA_TRNA_LIGASE_I"/>
    <property type="match status" value="1"/>
</dbReference>
<protein>
    <recommendedName>
        <fullName evidence="2">valine--tRNA ligase</fullName>
        <ecNumber evidence="2">6.1.1.9</ecNumber>
    </recommendedName>
    <alternativeName>
        <fullName evidence="8">Valyl-tRNA synthetase</fullName>
    </alternativeName>
</protein>
<evidence type="ECO:0000256" key="4">
    <source>
        <dbReference type="ARBA" id="ARBA00022741"/>
    </source>
</evidence>
<dbReference type="GO" id="GO:0006438">
    <property type="term" value="P:valyl-tRNA aminoacylation"/>
    <property type="evidence" value="ECO:0007669"/>
    <property type="project" value="InterPro"/>
</dbReference>
<evidence type="ECO:0000256" key="2">
    <source>
        <dbReference type="ARBA" id="ARBA00013169"/>
    </source>
</evidence>
<name>A0A7R9CWA3_TIMCR</name>
<dbReference type="PANTHER" id="PTHR11946">
    <property type="entry name" value="VALYL-TRNA SYNTHETASES"/>
    <property type="match status" value="1"/>
</dbReference>
<dbReference type="SUPFAM" id="SSF52374">
    <property type="entry name" value="Nucleotidylyl transferase"/>
    <property type="match status" value="1"/>
</dbReference>
<dbReference type="GO" id="GO:0005829">
    <property type="term" value="C:cytosol"/>
    <property type="evidence" value="ECO:0007669"/>
    <property type="project" value="TreeGrafter"/>
</dbReference>
<evidence type="ECO:0000256" key="3">
    <source>
        <dbReference type="ARBA" id="ARBA00022598"/>
    </source>
</evidence>
<proteinExistence type="inferred from homology"/>
<keyword evidence="3" id="KW-0436">Ligase</keyword>
<evidence type="ECO:0000256" key="8">
    <source>
        <dbReference type="ARBA" id="ARBA00029936"/>
    </source>
</evidence>